<sequence length="167" mass="18937">MRLFTARREWALQAASRPSKWFLRGMLDRAWHQCMKMDSYEILQLLVFVRSGQDWPGVSLDHNFVDASVVEGFYYGLCKAGKKHKYAWQAGIFGGYSGGPGRDILNAIRKCITSSRWVFYRGRNRWNNNIRFLSSGLLLGGTAVSSQTRPTMVHAEVLSSMSGSGKY</sequence>
<dbReference type="AlphaFoldDB" id="A0A7S4I1Z3"/>
<name>A0A7S4I1Z3_9STRA</name>
<dbReference type="EMBL" id="HBKQ01009740">
    <property type="protein sequence ID" value="CAE2216253.1"/>
    <property type="molecule type" value="Transcribed_RNA"/>
</dbReference>
<proteinExistence type="predicted"/>
<gene>
    <name evidence="1" type="ORF">OAUR00152_LOCUS6558</name>
</gene>
<organism evidence="1">
    <name type="scientific">Odontella aurita</name>
    <dbReference type="NCBI Taxonomy" id="265563"/>
    <lineage>
        <taxon>Eukaryota</taxon>
        <taxon>Sar</taxon>
        <taxon>Stramenopiles</taxon>
        <taxon>Ochrophyta</taxon>
        <taxon>Bacillariophyta</taxon>
        <taxon>Mediophyceae</taxon>
        <taxon>Biddulphiophycidae</taxon>
        <taxon>Eupodiscales</taxon>
        <taxon>Odontellaceae</taxon>
        <taxon>Odontella</taxon>
    </lineage>
</organism>
<accession>A0A7S4I1Z3</accession>
<evidence type="ECO:0000313" key="1">
    <source>
        <dbReference type="EMBL" id="CAE2216253.1"/>
    </source>
</evidence>
<reference evidence="1" key="1">
    <citation type="submission" date="2021-01" db="EMBL/GenBank/DDBJ databases">
        <authorList>
            <person name="Corre E."/>
            <person name="Pelletier E."/>
            <person name="Niang G."/>
            <person name="Scheremetjew M."/>
            <person name="Finn R."/>
            <person name="Kale V."/>
            <person name="Holt S."/>
            <person name="Cochrane G."/>
            <person name="Meng A."/>
            <person name="Brown T."/>
            <person name="Cohen L."/>
        </authorList>
    </citation>
    <scope>NUCLEOTIDE SEQUENCE</scope>
    <source>
        <strain evidence="1">Isolate 1302-5</strain>
    </source>
</reference>
<protein>
    <submittedName>
        <fullName evidence="1">Uncharacterized protein</fullName>
    </submittedName>
</protein>